<dbReference type="Proteomes" id="UP000010932">
    <property type="component" value="Unassembled WGS sequence"/>
</dbReference>
<comment type="caution">
    <text evidence="1">The sequence shown here is derived from an EMBL/GenBank/DDBJ whole genome shotgun (WGS) entry which is preliminary data.</text>
</comment>
<proteinExistence type="predicted"/>
<organism evidence="1 2">
    <name type="scientific">Microcystis aeruginosa TAIHU98</name>
    <dbReference type="NCBI Taxonomy" id="1134457"/>
    <lineage>
        <taxon>Bacteria</taxon>
        <taxon>Bacillati</taxon>
        <taxon>Cyanobacteriota</taxon>
        <taxon>Cyanophyceae</taxon>
        <taxon>Oscillatoriophycideae</taxon>
        <taxon>Chroococcales</taxon>
        <taxon>Microcystaceae</taxon>
        <taxon>Microcystis</taxon>
    </lineage>
</organism>
<gene>
    <name evidence="1" type="ORF">O53_4307</name>
</gene>
<dbReference type="AlphaFoldDB" id="L7E2T5"/>
<sequence>MTIFLSRIAEGQLRQFFEITGLKSGFCPFLNGILRLHGRD</sequence>
<evidence type="ECO:0000313" key="2">
    <source>
        <dbReference type="Proteomes" id="UP000010932"/>
    </source>
</evidence>
<name>L7E2T5_MICAE</name>
<dbReference type="PATRIC" id="fig|1134457.3.peg.4261"/>
<protein>
    <submittedName>
        <fullName evidence="1">Uncharacterized protein</fullName>
    </submittedName>
</protein>
<evidence type="ECO:0000313" key="1">
    <source>
        <dbReference type="EMBL" id="ELP52582.1"/>
    </source>
</evidence>
<accession>L7E2T5</accession>
<reference evidence="1 2" key="1">
    <citation type="journal article" date="2013" name="Genome Announc.">
        <title>Whole-Genome Sequence of Microcystis aeruginosa TAIHU98, a Nontoxic Bloom-Forming Strain Isolated from Taihu Lake, China.</title>
        <authorList>
            <person name="Yang C."/>
            <person name="Zhang W."/>
            <person name="Ren M."/>
            <person name="Song L."/>
            <person name="Li T."/>
            <person name="Zhao J."/>
        </authorList>
    </citation>
    <scope>NUCLEOTIDE SEQUENCE [LARGE SCALE GENOMIC DNA]</scope>
    <source>
        <strain evidence="1 2">TAIHU98</strain>
    </source>
</reference>
<dbReference type="EMBL" id="ANKQ01000003">
    <property type="protein sequence ID" value="ELP52582.1"/>
    <property type="molecule type" value="Genomic_DNA"/>
</dbReference>